<accession>A0A7S3NXC6</accession>
<dbReference type="AlphaFoldDB" id="A0A7S3NXC6"/>
<reference evidence="1" key="1">
    <citation type="submission" date="2021-01" db="EMBL/GenBank/DDBJ databases">
        <authorList>
            <person name="Corre E."/>
            <person name="Pelletier E."/>
            <person name="Niang G."/>
            <person name="Scheremetjew M."/>
            <person name="Finn R."/>
            <person name="Kale V."/>
            <person name="Holt S."/>
            <person name="Cochrane G."/>
            <person name="Meng A."/>
            <person name="Brown T."/>
            <person name="Cohen L."/>
        </authorList>
    </citation>
    <scope>NUCLEOTIDE SEQUENCE</scope>
    <source>
        <strain evidence="1">CT5</strain>
    </source>
</reference>
<name>A0A7S3NXC6_EUPCR</name>
<evidence type="ECO:0000313" key="1">
    <source>
        <dbReference type="EMBL" id="CAE0385495.1"/>
    </source>
</evidence>
<dbReference type="EMBL" id="HBIK01022501">
    <property type="protein sequence ID" value="CAE0385495.1"/>
    <property type="molecule type" value="Transcribed_RNA"/>
</dbReference>
<proteinExistence type="predicted"/>
<sequence>MFVSKLRHLRPLFMAQKRMMTMQAKTLLHLPKMAVHSRGYNHTVGDISHYDSLDMSQYIIHAETCEELAYVFNKYPEELAHQHIANAFLKIGGYNYDRGDEFFEVILPRVKEQLKVYDRHCIRSVFKIIKGAAGMRLQDNEFWELVEEKLIDDRLFRYLTLDETCSLVDLLGLVQRGSDELIELCEKYIIKHRKSLIPKNIREAAKGFKKLNKGSAVLFEVLQDPTRGLKQINE</sequence>
<gene>
    <name evidence="1" type="ORF">ECRA1380_LOCUS10459</name>
</gene>
<protein>
    <submittedName>
        <fullName evidence="1">Uncharacterized protein</fullName>
    </submittedName>
</protein>
<organism evidence="1">
    <name type="scientific">Euplotes crassus</name>
    <dbReference type="NCBI Taxonomy" id="5936"/>
    <lineage>
        <taxon>Eukaryota</taxon>
        <taxon>Sar</taxon>
        <taxon>Alveolata</taxon>
        <taxon>Ciliophora</taxon>
        <taxon>Intramacronucleata</taxon>
        <taxon>Spirotrichea</taxon>
        <taxon>Hypotrichia</taxon>
        <taxon>Euplotida</taxon>
        <taxon>Euplotidae</taxon>
        <taxon>Moneuplotes</taxon>
    </lineage>
</organism>